<keyword evidence="6" id="KW-1185">Reference proteome</keyword>
<comment type="subcellular location">
    <subcellularLocation>
        <location evidence="1">Cytoplasmic vesicle</location>
        <location evidence="1">Secretory vesicle</location>
        <location evidence="1">Acrosome</location>
    </subcellularLocation>
</comment>
<evidence type="ECO:0000256" key="5">
    <source>
        <dbReference type="ARBA" id="ARBA00045851"/>
    </source>
</evidence>
<dbReference type="OrthoDB" id="270720at2759"/>
<dbReference type="SUPFAM" id="SSF82185">
    <property type="entry name" value="Histone H3 K4-specific methyltransferase SET7/9 N-terminal domain"/>
    <property type="match status" value="2"/>
</dbReference>
<sequence>MPTKRKLRSFTPLLIEAEKRSVKNGVHHAVFTSRFDKYVGDWKNDLKDGKGAFVTVSGKLYEGDWYKGFRHGFGVLSNKLPDNTYKLEYRGEWVRGKPEGVGWRYYGNEDVYFGFWKSGQKHGYGKMWYSDNTFYTGYWNKDQREGLGMFVEVNGNWYEGHWEKNLKSGFGRYYHMHTGQLQEGCWVENICVKSMMLDIDVRQYCDRPTQYPIPMEQLQDSRLILEKSEFWVKQKIGRIDKKLQTCIDKMNST</sequence>
<dbReference type="SMART" id="SM00698">
    <property type="entry name" value="MORN"/>
    <property type="match status" value="6"/>
</dbReference>
<reference evidence="7" key="1">
    <citation type="submission" date="2025-08" db="UniProtKB">
        <authorList>
            <consortium name="RefSeq"/>
        </authorList>
    </citation>
    <scope>IDENTIFICATION</scope>
    <source>
        <tissue evidence="7">Silk gland</tissue>
    </source>
</reference>
<evidence type="ECO:0000256" key="3">
    <source>
        <dbReference type="ARBA" id="ARBA00023329"/>
    </source>
</evidence>
<keyword evidence="2" id="KW-0677">Repeat</keyword>
<evidence type="ECO:0000256" key="1">
    <source>
        <dbReference type="ARBA" id="ARBA00004218"/>
    </source>
</evidence>
<dbReference type="Proteomes" id="UP000504629">
    <property type="component" value="Unplaced"/>
</dbReference>
<dbReference type="InterPro" id="IPR052472">
    <property type="entry name" value="MORN3"/>
</dbReference>
<proteinExistence type="predicted"/>
<dbReference type="Gene3D" id="2.20.110.10">
    <property type="entry name" value="Histone H3 K4-specific methyltransferase SET7/9 N-terminal domain"/>
    <property type="match status" value="3"/>
</dbReference>
<evidence type="ECO:0000256" key="4">
    <source>
        <dbReference type="ARBA" id="ARBA00039854"/>
    </source>
</evidence>
<keyword evidence="3" id="KW-0968">Cytoplasmic vesicle</keyword>
<organism evidence="6 7">
    <name type="scientific">Bombyx mandarina</name>
    <name type="common">Wild silk moth</name>
    <name type="synonym">Wild silkworm</name>
    <dbReference type="NCBI Taxonomy" id="7092"/>
    <lineage>
        <taxon>Eukaryota</taxon>
        <taxon>Metazoa</taxon>
        <taxon>Ecdysozoa</taxon>
        <taxon>Arthropoda</taxon>
        <taxon>Hexapoda</taxon>
        <taxon>Insecta</taxon>
        <taxon>Pterygota</taxon>
        <taxon>Neoptera</taxon>
        <taxon>Endopterygota</taxon>
        <taxon>Lepidoptera</taxon>
        <taxon>Glossata</taxon>
        <taxon>Ditrysia</taxon>
        <taxon>Bombycoidea</taxon>
        <taxon>Bombycidae</taxon>
        <taxon>Bombycinae</taxon>
        <taxon>Bombyx</taxon>
    </lineage>
</organism>
<dbReference type="AlphaFoldDB" id="A0A6J2KAX1"/>
<evidence type="ECO:0000313" key="6">
    <source>
        <dbReference type="Proteomes" id="UP000504629"/>
    </source>
</evidence>
<dbReference type="RefSeq" id="XP_028038072.1">
    <property type="nucleotide sequence ID" value="XM_028182271.1"/>
</dbReference>
<evidence type="ECO:0000313" key="7">
    <source>
        <dbReference type="RefSeq" id="XP_028038072.1"/>
    </source>
</evidence>
<dbReference type="KEGG" id="bman:114248854"/>
<evidence type="ECO:0000256" key="2">
    <source>
        <dbReference type="ARBA" id="ARBA00022737"/>
    </source>
</evidence>
<comment type="function">
    <text evidence="5">Assembles a suppression complex (suppresome) by tethering SIRT1 and MDM2 to regulate composite modifications of p53/TP53. Confers both deacetylation-mediated functional inactivation, by SIRT1, and ubiquitination-dependent degradation, by MDM2, of p53/TP53, promoting a proliferative and cell survival behaviors. May play a role in the regulation of spermatogenesis.</text>
</comment>
<protein>
    <recommendedName>
        <fullName evidence="4">MORN repeat-containing protein 3</fullName>
    </recommendedName>
</protein>
<gene>
    <name evidence="7" type="primary">LOC114248854</name>
</gene>
<dbReference type="GeneID" id="114248854"/>
<dbReference type="GO" id="GO:0001669">
    <property type="term" value="C:acrosomal vesicle"/>
    <property type="evidence" value="ECO:0007669"/>
    <property type="project" value="UniProtKB-SubCell"/>
</dbReference>
<dbReference type="Pfam" id="PF02493">
    <property type="entry name" value="MORN"/>
    <property type="match status" value="6"/>
</dbReference>
<accession>A0A6J2KAX1</accession>
<dbReference type="PANTHER" id="PTHR46511">
    <property type="entry name" value="MORN REPEAT-CONTAINING PROTEIN 3"/>
    <property type="match status" value="1"/>
</dbReference>
<dbReference type="PANTHER" id="PTHR46511:SF1">
    <property type="entry name" value="MORN REPEAT-CONTAINING PROTEIN 3"/>
    <property type="match status" value="1"/>
</dbReference>
<dbReference type="InterPro" id="IPR003409">
    <property type="entry name" value="MORN"/>
</dbReference>
<name>A0A6J2KAX1_BOMMA</name>